<reference evidence="4" key="1">
    <citation type="submission" date="2017-09" db="EMBL/GenBank/DDBJ databases">
        <authorList>
            <person name="Zhang Y."/>
            <person name="Huang X."/>
            <person name="Liu J."/>
            <person name="Lu L."/>
            <person name="Peng K."/>
        </authorList>
    </citation>
    <scope>NUCLEOTIDE SEQUENCE [LARGE SCALE GENOMIC DNA]</scope>
    <source>
        <strain evidence="4">S-XJ-1</strain>
    </source>
</reference>
<dbReference type="PANTHER" id="PTHR35604:SF2">
    <property type="entry name" value="TRANSPOSASE INSH FOR INSERTION SEQUENCE ELEMENT IS5A-RELATED"/>
    <property type="match status" value="1"/>
</dbReference>
<dbReference type="OrthoDB" id="3313640at2"/>
<gene>
    <name evidence="3" type="ORF">CEY15_10945</name>
</gene>
<feature type="domain" description="Transposase DDE" evidence="2">
    <location>
        <begin position="423"/>
        <end position="515"/>
    </location>
</feature>
<dbReference type="InterPro" id="IPR025668">
    <property type="entry name" value="Tnp_DDE_dom"/>
</dbReference>
<accession>A0A2A2WNS3</accession>
<dbReference type="RefSeq" id="WP_095718478.1">
    <property type="nucleotide sequence ID" value="NZ_NTGA01000019.1"/>
</dbReference>
<proteinExistence type="predicted"/>
<feature type="domain" description="Transposase InsH N-terminal" evidence="1">
    <location>
        <begin position="28"/>
        <end position="113"/>
    </location>
</feature>
<dbReference type="InterPro" id="IPR047629">
    <property type="entry name" value="IS1182_transpos"/>
</dbReference>
<protein>
    <submittedName>
        <fullName evidence="3">IS5/IS1182 family transposase</fullName>
    </submittedName>
</protein>
<name>A0A2A2WNS3_9ACTN</name>
<sequence length="529" mass="57742">MQGESDRQRELLDVESVAGHLLEPGSVFALLAEHRDRLFPAELFADLFPSGRGRPSIPGEVIASVIVLQALFGHSDREAVDALTFDLRWKAACGYAVDAKGFDSSTLTYWRRRLAASDRPQRIFEVVRQVIAETGAVKTKTRRALDSTVLDDAVARQDTITQLIAQIRRVGREVPGAKELIACECTRLAAVCGQDYTAPGKPRIAWDDQAARDELVSALVADALALLEALDVEAITAAGGRPAEAVALLALVAGQDVEPADDSDGTDGRWRIARRTAPDRVISTVDPDSRHAHKTRQRRQDGFKAHIVVEPDTGLTTMCALTKTNGPTNSDAAIGAELVTADPTIGADEKVEVLGDSAYASGDMLHALAGKQWLPLVKPWPLRPTVEGGFTLDDFTFDAAAGTLTCPGNITRTVTVHGRATFKAACRGCPLRQRCTTSATGRTVLLGEHHLLQRQHRQRAGDENFKTVYRQHRPMVERSIAWLTRGARRVPYRGVDKNNNWLHHRVAALNLRRLLAMGLTHQNGTWALA</sequence>
<dbReference type="EMBL" id="NTGA01000019">
    <property type="protein sequence ID" value="PAY22842.1"/>
    <property type="molecule type" value="Genomic_DNA"/>
</dbReference>
<dbReference type="PANTHER" id="PTHR35604">
    <property type="entry name" value="TRANSPOSASE INSH FOR INSERTION SEQUENCE ELEMENT IS5A-RELATED"/>
    <property type="match status" value="1"/>
</dbReference>
<evidence type="ECO:0000259" key="2">
    <source>
        <dbReference type="Pfam" id="PF13751"/>
    </source>
</evidence>
<keyword evidence="4" id="KW-1185">Reference proteome</keyword>
<dbReference type="InterPro" id="IPR008490">
    <property type="entry name" value="Transposase_InsH_N"/>
</dbReference>
<dbReference type="Pfam" id="PF13751">
    <property type="entry name" value="DDE_Tnp_1_6"/>
    <property type="match status" value="1"/>
</dbReference>
<dbReference type="Proteomes" id="UP000218810">
    <property type="component" value="Unassembled WGS sequence"/>
</dbReference>
<evidence type="ECO:0000313" key="3">
    <source>
        <dbReference type="EMBL" id="PAY22842.1"/>
    </source>
</evidence>
<dbReference type="NCBIfam" id="NF033551">
    <property type="entry name" value="transpos_IS1182"/>
    <property type="match status" value="1"/>
</dbReference>
<organism evidence="3 4">
    <name type="scientific">Dietzia natronolimnaea</name>
    <dbReference type="NCBI Taxonomy" id="161920"/>
    <lineage>
        <taxon>Bacteria</taxon>
        <taxon>Bacillati</taxon>
        <taxon>Actinomycetota</taxon>
        <taxon>Actinomycetes</taxon>
        <taxon>Mycobacteriales</taxon>
        <taxon>Dietziaceae</taxon>
        <taxon>Dietzia</taxon>
    </lineage>
</organism>
<evidence type="ECO:0000313" key="4">
    <source>
        <dbReference type="Proteomes" id="UP000218810"/>
    </source>
</evidence>
<evidence type="ECO:0000259" key="1">
    <source>
        <dbReference type="Pfam" id="PF05598"/>
    </source>
</evidence>
<dbReference type="Pfam" id="PF05598">
    <property type="entry name" value="DUF772"/>
    <property type="match status" value="1"/>
</dbReference>
<dbReference type="AlphaFoldDB" id="A0A2A2WNS3"/>
<comment type="caution">
    <text evidence="3">The sequence shown here is derived from an EMBL/GenBank/DDBJ whole genome shotgun (WGS) entry which is preliminary data.</text>
</comment>